<dbReference type="EMBL" id="ML208442">
    <property type="protein sequence ID" value="TFK65262.1"/>
    <property type="molecule type" value="Genomic_DNA"/>
</dbReference>
<name>A0ACD3AI36_9AGAR</name>
<gene>
    <name evidence="1" type="ORF">BDN72DRAFT_205657</name>
</gene>
<proteinExistence type="predicted"/>
<dbReference type="Proteomes" id="UP000308600">
    <property type="component" value="Unassembled WGS sequence"/>
</dbReference>
<organism evidence="1 2">
    <name type="scientific">Pluteus cervinus</name>
    <dbReference type="NCBI Taxonomy" id="181527"/>
    <lineage>
        <taxon>Eukaryota</taxon>
        <taxon>Fungi</taxon>
        <taxon>Dikarya</taxon>
        <taxon>Basidiomycota</taxon>
        <taxon>Agaricomycotina</taxon>
        <taxon>Agaricomycetes</taxon>
        <taxon>Agaricomycetidae</taxon>
        <taxon>Agaricales</taxon>
        <taxon>Pluteineae</taxon>
        <taxon>Pluteaceae</taxon>
        <taxon>Pluteus</taxon>
    </lineage>
</organism>
<keyword evidence="2" id="KW-1185">Reference proteome</keyword>
<evidence type="ECO:0000313" key="1">
    <source>
        <dbReference type="EMBL" id="TFK65262.1"/>
    </source>
</evidence>
<evidence type="ECO:0000313" key="2">
    <source>
        <dbReference type="Proteomes" id="UP000308600"/>
    </source>
</evidence>
<sequence>MVYMRGFPHRTWLYAPSLWLRRDYMRVWTAYMQPETSTRSSTTCLSTKIGLEEQDELEYHGNGEREEEEMVDFGLRGPIGNTNSAIHVPSNNGGGIRVPSPASGGSTGRSNNPYNPFLAASESDYMMVDGVGSEGSGGSGHGGVMVVDAEMGMGPDEEGIETVGGKRKR</sequence>
<reference evidence="1 2" key="1">
    <citation type="journal article" date="2019" name="Nat. Ecol. Evol.">
        <title>Megaphylogeny resolves global patterns of mushroom evolution.</title>
        <authorList>
            <person name="Varga T."/>
            <person name="Krizsan K."/>
            <person name="Foldi C."/>
            <person name="Dima B."/>
            <person name="Sanchez-Garcia M."/>
            <person name="Sanchez-Ramirez S."/>
            <person name="Szollosi G.J."/>
            <person name="Szarkandi J.G."/>
            <person name="Papp V."/>
            <person name="Albert L."/>
            <person name="Andreopoulos W."/>
            <person name="Angelini C."/>
            <person name="Antonin V."/>
            <person name="Barry K.W."/>
            <person name="Bougher N.L."/>
            <person name="Buchanan P."/>
            <person name="Buyck B."/>
            <person name="Bense V."/>
            <person name="Catcheside P."/>
            <person name="Chovatia M."/>
            <person name="Cooper J."/>
            <person name="Damon W."/>
            <person name="Desjardin D."/>
            <person name="Finy P."/>
            <person name="Geml J."/>
            <person name="Haridas S."/>
            <person name="Hughes K."/>
            <person name="Justo A."/>
            <person name="Karasinski D."/>
            <person name="Kautmanova I."/>
            <person name="Kiss B."/>
            <person name="Kocsube S."/>
            <person name="Kotiranta H."/>
            <person name="LaButti K.M."/>
            <person name="Lechner B.E."/>
            <person name="Liimatainen K."/>
            <person name="Lipzen A."/>
            <person name="Lukacs Z."/>
            <person name="Mihaltcheva S."/>
            <person name="Morgado L.N."/>
            <person name="Niskanen T."/>
            <person name="Noordeloos M.E."/>
            <person name="Ohm R.A."/>
            <person name="Ortiz-Santana B."/>
            <person name="Ovrebo C."/>
            <person name="Racz N."/>
            <person name="Riley R."/>
            <person name="Savchenko A."/>
            <person name="Shiryaev A."/>
            <person name="Soop K."/>
            <person name="Spirin V."/>
            <person name="Szebenyi C."/>
            <person name="Tomsovsky M."/>
            <person name="Tulloss R.E."/>
            <person name="Uehling J."/>
            <person name="Grigoriev I.V."/>
            <person name="Vagvolgyi C."/>
            <person name="Papp T."/>
            <person name="Martin F.M."/>
            <person name="Miettinen O."/>
            <person name="Hibbett D.S."/>
            <person name="Nagy L.G."/>
        </authorList>
    </citation>
    <scope>NUCLEOTIDE SEQUENCE [LARGE SCALE GENOMIC DNA]</scope>
    <source>
        <strain evidence="1 2">NL-1719</strain>
    </source>
</reference>
<protein>
    <submittedName>
        <fullName evidence="1">Uncharacterized protein</fullName>
    </submittedName>
</protein>
<accession>A0ACD3AI36</accession>